<evidence type="ECO:0000313" key="2">
    <source>
        <dbReference type="EMBL" id="SDD72290.1"/>
    </source>
</evidence>
<name>A0A1G6X275_9BACT</name>
<sequence>MNYKSKFILFGFSLVLLISSPSIFAQTEAETFTAKKAVYLDLGGNAGQYAITFGKHFYQKGAIKMMGSVGFSLWADRVEGSTVFNPAVPLEVSGLIGSGNHHLELGLGLTPHLATSLDFNSETLELEDKVVFDSLIPLRIGYRYQKPEGGFFFRVGYTPFFKVPVGGREDWVFTSIFAGLSIGKSF</sequence>
<evidence type="ECO:0000256" key="1">
    <source>
        <dbReference type="SAM" id="SignalP"/>
    </source>
</evidence>
<dbReference type="AlphaFoldDB" id="A0A1G6X275"/>
<protein>
    <recommendedName>
        <fullName evidence="4">Outer membrane protein beta-barrel domain-containing protein</fullName>
    </recommendedName>
</protein>
<proteinExistence type="predicted"/>
<dbReference type="EMBL" id="FNAC01000050">
    <property type="protein sequence ID" value="SDD72290.1"/>
    <property type="molecule type" value="Genomic_DNA"/>
</dbReference>
<feature type="chain" id="PRO_5011545827" description="Outer membrane protein beta-barrel domain-containing protein" evidence="1">
    <location>
        <begin position="26"/>
        <end position="186"/>
    </location>
</feature>
<accession>A0A1G6X275</accession>
<keyword evidence="1" id="KW-0732">Signal</keyword>
<evidence type="ECO:0000313" key="3">
    <source>
        <dbReference type="Proteomes" id="UP000199060"/>
    </source>
</evidence>
<reference evidence="3" key="1">
    <citation type="submission" date="2016-10" db="EMBL/GenBank/DDBJ databases">
        <authorList>
            <person name="Varghese N."/>
            <person name="Submissions S."/>
        </authorList>
    </citation>
    <scope>NUCLEOTIDE SEQUENCE [LARGE SCALE GENOMIC DNA]</scope>
    <source>
        <strain evidence="3">DSM 23095</strain>
    </source>
</reference>
<dbReference type="STRING" id="686796.SAMN04488104_105029"/>
<dbReference type="Proteomes" id="UP000199060">
    <property type="component" value="Unassembled WGS sequence"/>
</dbReference>
<evidence type="ECO:0008006" key="4">
    <source>
        <dbReference type="Google" id="ProtNLM"/>
    </source>
</evidence>
<dbReference type="OrthoDB" id="966005at2"/>
<dbReference type="RefSeq" id="WP_087941122.1">
    <property type="nucleotide sequence ID" value="NZ_FNAC01000050.1"/>
</dbReference>
<gene>
    <name evidence="2" type="ORF">SAMN04488104_105029</name>
</gene>
<feature type="signal peptide" evidence="1">
    <location>
        <begin position="1"/>
        <end position="25"/>
    </location>
</feature>
<organism evidence="2 3">
    <name type="scientific">Algoriphagus faecimaris</name>
    <dbReference type="NCBI Taxonomy" id="686796"/>
    <lineage>
        <taxon>Bacteria</taxon>
        <taxon>Pseudomonadati</taxon>
        <taxon>Bacteroidota</taxon>
        <taxon>Cytophagia</taxon>
        <taxon>Cytophagales</taxon>
        <taxon>Cyclobacteriaceae</taxon>
        <taxon>Algoriphagus</taxon>
    </lineage>
</organism>
<keyword evidence="3" id="KW-1185">Reference proteome</keyword>